<evidence type="ECO:0000256" key="3">
    <source>
        <dbReference type="ARBA" id="ARBA00022741"/>
    </source>
</evidence>
<feature type="non-terminal residue" evidence="10">
    <location>
        <position position="1"/>
    </location>
</feature>
<keyword evidence="6" id="KW-0482">Metalloprotease</keyword>
<evidence type="ECO:0000256" key="4">
    <source>
        <dbReference type="ARBA" id="ARBA00022833"/>
    </source>
</evidence>
<organism evidence="10 11">
    <name type="scientific">Volvox africanus</name>
    <dbReference type="NCBI Taxonomy" id="51714"/>
    <lineage>
        <taxon>Eukaryota</taxon>
        <taxon>Viridiplantae</taxon>
        <taxon>Chlorophyta</taxon>
        <taxon>core chlorophytes</taxon>
        <taxon>Chlorophyceae</taxon>
        <taxon>CS clade</taxon>
        <taxon>Chlamydomonadales</taxon>
        <taxon>Volvocaceae</taxon>
        <taxon>Volvox</taxon>
    </lineage>
</organism>
<feature type="domain" description="AAA+ ATPase" evidence="9">
    <location>
        <begin position="209"/>
        <end position="307"/>
    </location>
</feature>
<keyword evidence="5" id="KW-0067">ATP-binding</keyword>
<dbReference type="Gene3D" id="3.40.1690.20">
    <property type="match status" value="1"/>
</dbReference>
<accession>A0ABQ5SME6</accession>
<evidence type="ECO:0000259" key="9">
    <source>
        <dbReference type="SMART" id="SM00382"/>
    </source>
</evidence>
<proteinExistence type="predicted"/>
<evidence type="ECO:0000256" key="6">
    <source>
        <dbReference type="ARBA" id="ARBA00023049"/>
    </source>
</evidence>
<evidence type="ECO:0000256" key="1">
    <source>
        <dbReference type="ARBA" id="ARBA00001947"/>
    </source>
</evidence>
<dbReference type="InterPro" id="IPR003959">
    <property type="entry name" value="ATPase_AAA_core"/>
</dbReference>
<dbReference type="InterPro" id="IPR003593">
    <property type="entry name" value="AAA+_ATPase"/>
</dbReference>
<dbReference type="Pfam" id="PF00004">
    <property type="entry name" value="AAA"/>
    <property type="match status" value="1"/>
</dbReference>
<evidence type="ECO:0000256" key="5">
    <source>
        <dbReference type="ARBA" id="ARBA00022840"/>
    </source>
</evidence>
<keyword evidence="2" id="KW-0479">Metal-binding</keyword>
<reference evidence="10 11" key="1">
    <citation type="journal article" date="2023" name="IScience">
        <title>Expanded male sex-determining region conserved during the evolution of homothallism in the green alga Volvox.</title>
        <authorList>
            <person name="Yamamoto K."/>
            <person name="Matsuzaki R."/>
            <person name="Mahakham W."/>
            <person name="Heman W."/>
            <person name="Sekimoto H."/>
            <person name="Kawachi M."/>
            <person name="Minakuchi Y."/>
            <person name="Toyoda A."/>
            <person name="Nozaki H."/>
        </authorList>
    </citation>
    <scope>NUCLEOTIDE SEQUENCE [LARGE SCALE GENOMIC DNA]</scope>
    <source>
        <strain evidence="10 11">NIES-4468</strain>
    </source>
</reference>
<keyword evidence="8" id="KW-0812">Transmembrane</keyword>
<comment type="cofactor">
    <cofactor evidence="1">
        <name>Zn(2+)</name>
        <dbReference type="ChEBI" id="CHEBI:29105"/>
    </cofactor>
</comment>
<keyword evidence="4" id="KW-0862">Zinc</keyword>
<evidence type="ECO:0000313" key="11">
    <source>
        <dbReference type="Proteomes" id="UP001165090"/>
    </source>
</evidence>
<protein>
    <recommendedName>
        <fullName evidence="9">AAA+ ATPase domain-containing protein</fullName>
    </recommendedName>
</protein>
<gene>
    <name evidence="10" type="ORF">VaNZ11_015678</name>
</gene>
<dbReference type="Gene3D" id="3.40.50.300">
    <property type="entry name" value="P-loop containing nucleotide triphosphate hydrolases"/>
    <property type="match status" value="1"/>
</dbReference>
<dbReference type="SMART" id="SM00382">
    <property type="entry name" value="AAA"/>
    <property type="match status" value="1"/>
</dbReference>
<keyword evidence="8" id="KW-0472">Membrane</keyword>
<dbReference type="EMBL" id="BSDZ01000095">
    <property type="protein sequence ID" value="GLI70801.1"/>
    <property type="molecule type" value="Genomic_DNA"/>
</dbReference>
<dbReference type="PANTHER" id="PTHR43655:SF2">
    <property type="entry name" value="AFG3 LIKE MATRIX AAA PEPTIDASE SUBUNIT 2, ISOFORM A"/>
    <property type="match status" value="1"/>
</dbReference>
<sequence length="307" mass="32173">VYVRSSSAAADVTPAGVGAGTSAAQQQQSQEEVFIADGSAGTTTSGAGAGARVGSGPGAMLRYYFHIGSVDSFERKLDEAQRELGIPPSQMVPVKYVDEVSLVNVLLEVAPTLLLMGATYWLISRQMRQMTGMGGLGRGGLGGRNGRGGMGGAGGFFGMSKANVSFMDKSKERIVFRDVAGCDEAKTEIMEFVDFLKNPKKYIDLGAKIPKGALLVGPPGTGKTLLAKATAGEAGVPFLSISGSDFMEMFVGVGPARVRDLFAQARNQNPSIIFIDEIDAIGRARGRGGAMGGHDERENTLNQLLVE</sequence>
<evidence type="ECO:0000256" key="8">
    <source>
        <dbReference type="SAM" id="Phobius"/>
    </source>
</evidence>
<feature type="region of interest" description="Disordered" evidence="7">
    <location>
        <begin position="287"/>
        <end position="307"/>
    </location>
</feature>
<dbReference type="InterPro" id="IPR027417">
    <property type="entry name" value="P-loop_NTPase"/>
</dbReference>
<keyword evidence="6" id="KW-0378">Hydrolase</keyword>
<evidence type="ECO:0000256" key="7">
    <source>
        <dbReference type="SAM" id="MobiDB-lite"/>
    </source>
</evidence>
<evidence type="ECO:0000313" key="10">
    <source>
        <dbReference type="EMBL" id="GLI70801.1"/>
    </source>
</evidence>
<dbReference type="InterPro" id="IPR050928">
    <property type="entry name" value="ATP-dep_Zn_Metalloprotease"/>
</dbReference>
<evidence type="ECO:0000256" key="2">
    <source>
        <dbReference type="ARBA" id="ARBA00022723"/>
    </source>
</evidence>
<keyword evidence="11" id="KW-1185">Reference proteome</keyword>
<dbReference type="SUPFAM" id="SSF52540">
    <property type="entry name" value="P-loop containing nucleoside triphosphate hydrolases"/>
    <property type="match status" value="1"/>
</dbReference>
<keyword evidence="3" id="KW-0547">Nucleotide-binding</keyword>
<keyword evidence="6" id="KW-0645">Protease</keyword>
<keyword evidence="8" id="KW-1133">Transmembrane helix</keyword>
<dbReference type="Proteomes" id="UP001165090">
    <property type="component" value="Unassembled WGS sequence"/>
</dbReference>
<name>A0ABQ5SME6_9CHLO</name>
<dbReference type="PANTHER" id="PTHR43655">
    <property type="entry name" value="ATP-DEPENDENT PROTEASE"/>
    <property type="match status" value="1"/>
</dbReference>
<feature type="transmembrane region" description="Helical" evidence="8">
    <location>
        <begin position="101"/>
        <end position="123"/>
    </location>
</feature>
<comment type="caution">
    <text evidence="10">The sequence shown here is derived from an EMBL/GenBank/DDBJ whole genome shotgun (WGS) entry which is preliminary data.</text>
</comment>
<feature type="non-terminal residue" evidence="10">
    <location>
        <position position="307"/>
    </location>
</feature>